<comment type="pathway">
    <text evidence="2">Secondary metabolite biosynthesis.</text>
</comment>
<comment type="caution">
    <text evidence="12">The sequence shown here is derived from an EMBL/GenBank/DDBJ whole genome shotgun (WGS) entry which is preliminary data.</text>
</comment>
<dbReference type="Proteomes" id="UP000298030">
    <property type="component" value="Unassembled WGS sequence"/>
</dbReference>
<dbReference type="InterPro" id="IPR002401">
    <property type="entry name" value="Cyt_P450_E_grp-I"/>
</dbReference>
<evidence type="ECO:0000256" key="8">
    <source>
        <dbReference type="ARBA" id="ARBA00023033"/>
    </source>
</evidence>
<accession>A0A4Y7T670</accession>
<evidence type="ECO:0000256" key="7">
    <source>
        <dbReference type="ARBA" id="ARBA00023004"/>
    </source>
</evidence>
<evidence type="ECO:0000256" key="4">
    <source>
        <dbReference type="ARBA" id="ARBA00022617"/>
    </source>
</evidence>
<dbReference type="GO" id="GO:0020037">
    <property type="term" value="F:heme binding"/>
    <property type="evidence" value="ECO:0007669"/>
    <property type="project" value="InterPro"/>
</dbReference>
<dbReference type="PROSITE" id="PS00086">
    <property type="entry name" value="CYTOCHROME_P450"/>
    <property type="match status" value="1"/>
</dbReference>
<dbReference type="SUPFAM" id="SSF48264">
    <property type="entry name" value="Cytochrome P450"/>
    <property type="match status" value="1"/>
</dbReference>
<keyword evidence="6 10" id="KW-0560">Oxidoreductase</keyword>
<keyword evidence="8 10" id="KW-0503">Monooxygenase</keyword>
<evidence type="ECO:0000256" key="11">
    <source>
        <dbReference type="SAM" id="SignalP"/>
    </source>
</evidence>
<dbReference type="AlphaFoldDB" id="A0A4Y7T670"/>
<comment type="cofactor">
    <cofactor evidence="1 9">
        <name>heme</name>
        <dbReference type="ChEBI" id="CHEBI:30413"/>
    </cofactor>
</comment>
<dbReference type="STRING" id="71717.A0A4Y7T670"/>
<dbReference type="CDD" id="cd11065">
    <property type="entry name" value="CYP64-like"/>
    <property type="match status" value="1"/>
</dbReference>
<dbReference type="PANTHER" id="PTHR46300">
    <property type="entry name" value="P450, PUTATIVE (EUROFUNG)-RELATED-RELATED"/>
    <property type="match status" value="1"/>
</dbReference>
<keyword evidence="4 9" id="KW-0349">Heme</keyword>
<evidence type="ECO:0000256" key="2">
    <source>
        <dbReference type="ARBA" id="ARBA00005179"/>
    </source>
</evidence>
<dbReference type="GO" id="GO:0005506">
    <property type="term" value="F:iron ion binding"/>
    <property type="evidence" value="ECO:0007669"/>
    <property type="project" value="InterPro"/>
</dbReference>
<evidence type="ECO:0000256" key="10">
    <source>
        <dbReference type="RuleBase" id="RU000461"/>
    </source>
</evidence>
<keyword evidence="11" id="KW-0732">Signal</keyword>
<keyword evidence="7 9" id="KW-0408">Iron</keyword>
<dbReference type="InterPro" id="IPR036396">
    <property type="entry name" value="Cyt_P450_sf"/>
</dbReference>
<dbReference type="InterPro" id="IPR001128">
    <property type="entry name" value="Cyt_P450"/>
</dbReference>
<dbReference type="EMBL" id="QPFP01000026">
    <property type="protein sequence ID" value="TEB29676.1"/>
    <property type="molecule type" value="Genomic_DNA"/>
</dbReference>
<dbReference type="PANTHER" id="PTHR46300:SF7">
    <property type="entry name" value="P450, PUTATIVE (EUROFUNG)-RELATED"/>
    <property type="match status" value="1"/>
</dbReference>
<feature type="binding site" description="axial binding residue" evidence="9">
    <location>
        <position position="436"/>
    </location>
    <ligand>
        <name>heme</name>
        <dbReference type="ChEBI" id="CHEBI:30413"/>
    </ligand>
    <ligandPart>
        <name>Fe</name>
        <dbReference type="ChEBI" id="CHEBI:18248"/>
    </ligandPart>
</feature>
<evidence type="ECO:0000313" key="13">
    <source>
        <dbReference type="Proteomes" id="UP000298030"/>
    </source>
</evidence>
<dbReference type="Gene3D" id="1.10.630.10">
    <property type="entry name" value="Cytochrome P450"/>
    <property type="match status" value="1"/>
</dbReference>
<evidence type="ECO:0000256" key="5">
    <source>
        <dbReference type="ARBA" id="ARBA00022723"/>
    </source>
</evidence>
<feature type="signal peptide" evidence="11">
    <location>
        <begin position="1"/>
        <end position="19"/>
    </location>
</feature>
<protein>
    <submittedName>
        <fullName evidence="12">Cytochrome P450</fullName>
    </submittedName>
</protein>
<dbReference type="GO" id="GO:0004497">
    <property type="term" value="F:monooxygenase activity"/>
    <property type="evidence" value="ECO:0007669"/>
    <property type="project" value="UniProtKB-KW"/>
</dbReference>
<proteinExistence type="inferred from homology"/>
<dbReference type="InterPro" id="IPR017972">
    <property type="entry name" value="Cyt_P450_CS"/>
</dbReference>
<dbReference type="Pfam" id="PF00067">
    <property type="entry name" value="p450"/>
    <property type="match status" value="1"/>
</dbReference>
<name>A0A4Y7T670_COPMI</name>
<organism evidence="12 13">
    <name type="scientific">Coprinellus micaceus</name>
    <name type="common">Glistening ink-cap mushroom</name>
    <name type="synonym">Coprinus micaceus</name>
    <dbReference type="NCBI Taxonomy" id="71717"/>
    <lineage>
        <taxon>Eukaryota</taxon>
        <taxon>Fungi</taxon>
        <taxon>Dikarya</taxon>
        <taxon>Basidiomycota</taxon>
        <taxon>Agaricomycotina</taxon>
        <taxon>Agaricomycetes</taxon>
        <taxon>Agaricomycetidae</taxon>
        <taxon>Agaricales</taxon>
        <taxon>Agaricineae</taxon>
        <taxon>Psathyrellaceae</taxon>
        <taxon>Coprinellus</taxon>
    </lineage>
</organism>
<dbReference type="PRINTS" id="PR00463">
    <property type="entry name" value="EP450I"/>
</dbReference>
<dbReference type="InterPro" id="IPR050364">
    <property type="entry name" value="Cytochrome_P450_fung"/>
</dbReference>
<evidence type="ECO:0000256" key="6">
    <source>
        <dbReference type="ARBA" id="ARBA00023002"/>
    </source>
</evidence>
<evidence type="ECO:0000256" key="9">
    <source>
        <dbReference type="PIRSR" id="PIRSR602401-1"/>
    </source>
</evidence>
<evidence type="ECO:0000256" key="3">
    <source>
        <dbReference type="ARBA" id="ARBA00010617"/>
    </source>
</evidence>
<dbReference type="OrthoDB" id="2789670at2759"/>
<evidence type="ECO:0000256" key="1">
    <source>
        <dbReference type="ARBA" id="ARBA00001971"/>
    </source>
</evidence>
<dbReference type="GO" id="GO:0016705">
    <property type="term" value="F:oxidoreductase activity, acting on paired donors, with incorporation or reduction of molecular oxygen"/>
    <property type="evidence" value="ECO:0007669"/>
    <property type="project" value="InterPro"/>
</dbReference>
<keyword evidence="5 9" id="KW-0479">Metal-binding</keyword>
<gene>
    <name evidence="12" type="ORF">FA13DRAFT_1792986</name>
</gene>
<reference evidence="12 13" key="1">
    <citation type="journal article" date="2019" name="Nat. Ecol. Evol.">
        <title>Megaphylogeny resolves global patterns of mushroom evolution.</title>
        <authorList>
            <person name="Varga T."/>
            <person name="Krizsan K."/>
            <person name="Foldi C."/>
            <person name="Dima B."/>
            <person name="Sanchez-Garcia M."/>
            <person name="Sanchez-Ramirez S."/>
            <person name="Szollosi G.J."/>
            <person name="Szarkandi J.G."/>
            <person name="Papp V."/>
            <person name="Albert L."/>
            <person name="Andreopoulos W."/>
            <person name="Angelini C."/>
            <person name="Antonin V."/>
            <person name="Barry K.W."/>
            <person name="Bougher N.L."/>
            <person name="Buchanan P."/>
            <person name="Buyck B."/>
            <person name="Bense V."/>
            <person name="Catcheside P."/>
            <person name="Chovatia M."/>
            <person name="Cooper J."/>
            <person name="Damon W."/>
            <person name="Desjardin D."/>
            <person name="Finy P."/>
            <person name="Geml J."/>
            <person name="Haridas S."/>
            <person name="Hughes K."/>
            <person name="Justo A."/>
            <person name="Karasinski D."/>
            <person name="Kautmanova I."/>
            <person name="Kiss B."/>
            <person name="Kocsube S."/>
            <person name="Kotiranta H."/>
            <person name="LaButti K.M."/>
            <person name="Lechner B.E."/>
            <person name="Liimatainen K."/>
            <person name="Lipzen A."/>
            <person name="Lukacs Z."/>
            <person name="Mihaltcheva S."/>
            <person name="Morgado L.N."/>
            <person name="Niskanen T."/>
            <person name="Noordeloos M.E."/>
            <person name="Ohm R.A."/>
            <person name="Ortiz-Santana B."/>
            <person name="Ovrebo C."/>
            <person name="Racz N."/>
            <person name="Riley R."/>
            <person name="Savchenko A."/>
            <person name="Shiryaev A."/>
            <person name="Soop K."/>
            <person name="Spirin V."/>
            <person name="Szebenyi C."/>
            <person name="Tomsovsky M."/>
            <person name="Tulloss R.E."/>
            <person name="Uehling J."/>
            <person name="Grigoriev I.V."/>
            <person name="Vagvolgyi C."/>
            <person name="Papp T."/>
            <person name="Martin F.M."/>
            <person name="Miettinen O."/>
            <person name="Hibbett D.S."/>
            <person name="Nagy L.G."/>
        </authorList>
    </citation>
    <scope>NUCLEOTIDE SEQUENCE [LARGE SCALE GENOMIC DNA]</scope>
    <source>
        <strain evidence="12 13">FP101781</strain>
    </source>
</reference>
<keyword evidence="13" id="KW-1185">Reference proteome</keyword>
<feature type="chain" id="PRO_5021251307" evidence="11">
    <location>
        <begin position="20"/>
        <end position="503"/>
    </location>
</feature>
<sequence length="503" mass="56634">MSYLLSLKLLSLLVGFVIAFAARRVVASRRRNPRRLPYPPGPKGKPFVGNLAQFPRMYAFLGFHEISKEYGDMVYLRVLGKDMLILSSIKRITDLLEKRAVHTSNRSQLPTVELGGMGWNFAAMPYGNRWRQYRRAFHQHFNQLAIPRYHPIMQEEASIFLGKLKDDPAQWVTHLRSLFGTAIMRATYGFDDIGKNNSLIEAVESLIKRLSLANIPGRYLVNSFPLLKHVPEWMPGAGFQRELREIAELNQKILNTPFEEARAKMAGGQKGLYPSMTSALVESLPDETHPDNTHAEHMARGICAVSYIAGSETSIAAAMALVCALANNPQVQKKAQAELDAVIGTDRLPLMKELTRWFSPAPLAVPHSTMEDDEYDGYFIPKGTTMFANVWSIMHDPELFERPFEFTPERYLKEGKADSAVIDPESLIFGFGRRICPGRHFAEDVLFVFAASIISSFEIGPPKDQEGNPVEVKLVTRETGSVAMPYPFECFMTPRPQREPLLG</sequence>
<comment type="similarity">
    <text evidence="3 10">Belongs to the cytochrome P450 family.</text>
</comment>
<evidence type="ECO:0000313" key="12">
    <source>
        <dbReference type="EMBL" id="TEB29676.1"/>
    </source>
</evidence>